<dbReference type="EMBL" id="CP036271">
    <property type="protein sequence ID" value="QDT53879.1"/>
    <property type="molecule type" value="Genomic_DNA"/>
</dbReference>
<dbReference type="AlphaFoldDB" id="A0A517SCM5"/>
<accession>A0A517SCM5</accession>
<dbReference type="InParanoid" id="A0A517SCM5"/>
<reference evidence="1 2" key="1">
    <citation type="submission" date="2019-02" db="EMBL/GenBank/DDBJ databases">
        <title>Deep-cultivation of Planctomycetes and their phenomic and genomic characterization uncovers novel biology.</title>
        <authorList>
            <person name="Wiegand S."/>
            <person name="Jogler M."/>
            <person name="Boedeker C."/>
            <person name="Pinto D."/>
            <person name="Vollmers J."/>
            <person name="Rivas-Marin E."/>
            <person name="Kohn T."/>
            <person name="Peeters S.H."/>
            <person name="Heuer A."/>
            <person name="Rast P."/>
            <person name="Oberbeckmann S."/>
            <person name="Bunk B."/>
            <person name="Jeske O."/>
            <person name="Meyerdierks A."/>
            <person name="Storesund J.E."/>
            <person name="Kallscheuer N."/>
            <person name="Luecker S."/>
            <person name="Lage O.M."/>
            <person name="Pohl T."/>
            <person name="Merkel B.J."/>
            <person name="Hornburger P."/>
            <person name="Mueller R.-W."/>
            <person name="Bruemmer F."/>
            <person name="Labrenz M."/>
            <person name="Spormann A.M."/>
            <person name="Op den Camp H."/>
            <person name="Overmann J."/>
            <person name="Amann R."/>
            <person name="Jetten M.S.M."/>
            <person name="Mascher T."/>
            <person name="Medema M.H."/>
            <person name="Devos D.P."/>
            <person name="Kaster A.-K."/>
            <person name="Ovreas L."/>
            <person name="Rohde M."/>
            <person name="Galperin M.Y."/>
            <person name="Jogler C."/>
        </authorList>
    </citation>
    <scope>NUCLEOTIDE SEQUENCE [LARGE SCALE GENOMIC DNA]</scope>
    <source>
        <strain evidence="1 2">Pan44</strain>
    </source>
</reference>
<dbReference type="RefSeq" id="WP_145029453.1">
    <property type="nucleotide sequence ID" value="NZ_CP036271.1"/>
</dbReference>
<dbReference type="OrthoDB" id="292766at2"/>
<gene>
    <name evidence="1" type="ORF">Pan44_19050</name>
</gene>
<sequence length="124" mass="13496">MNELHARSAYIYDGWGVVGTLIDGSKGRITSMADAVIRSRSRLHSAPAKKLPADPERMNGKRAAWADLAVTAFQAATGTDEEDALGDLLADLMHWADRANYDFELAFNRAQDHYAAETGEGDGQ</sequence>
<protein>
    <submittedName>
        <fullName evidence="1">Uncharacterized protein</fullName>
    </submittedName>
</protein>
<proteinExistence type="predicted"/>
<evidence type="ECO:0000313" key="1">
    <source>
        <dbReference type="EMBL" id="QDT53879.1"/>
    </source>
</evidence>
<keyword evidence="2" id="KW-1185">Reference proteome</keyword>
<dbReference type="Proteomes" id="UP000315700">
    <property type="component" value="Chromosome"/>
</dbReference>
<name>A0A517SCM5_9PLAN</name>
<organism evidence="1 2">
    <name type="scientific">Caulifigura coniformis</name>
    <dbReference type="NCBI Taxonomy" id="2527983"/>
    <lineage>
        <taxon>Bacteria</taxon>
        <taxon>Pseudomonadati</taxon>
        <taxon>Planctomycetota</taxon>
        <taxon>Planctomycetia</taxon>
        <taxon>Planctomycetales</taxon>
        <taxon>Planctomycetaceae</taxon>
        <taxon>Caulifigura</taxon>
    </lineage>
</organism>
<dbReference type="KEGG" id="ccos:Pan44_19050"/>
<evidence type="ECO:0000313" key="2">
    <source>
        <dbReference type="Proteomes" id="UP000315700"/>
    </source>
</evidence>